<name>S4NXH2_9NEOP</name>
<evidence type="ECO:0000313" key="1">
    <source>
        <dbReference type="EMBL" id="JAA81819.1"/>
    </source>
</evidence>
<proteinExistence type="predicted"/>
<dbReference type="EMBL" id="GAIX01010741">
    <property type="protein sequence ID" value="JAA81819.1"/>
    <property type="molecule type" value="Transcribed_RNA"/>
</dbReference>
<dbReference type="AlphaFoldDB" id="S4NXH2"/>
<reference evidence="1" key="1">
    <citation type="journal article" date="2013" name="BMC Genomics">
        <title>Unscrambling butterfly oogenesis.</title>
        <authorList>
            <person name="Carter J.M."/>
            <person name="Baker S.C."/>
            <person name="Pink R."/>
            <person name="Carter D.R."/>
            <person name="Collins A."/>
            <person name="Tomlin J."/>
            <person name="Gibbs M."/>
            <person name="Breuker C.J."/>
        </authorList>
    </citation>
    <scope>NUCLEOTIDE SEQUENCE</scope>
    <source>
        <tissue evidence="1">Ovary</tissue>
    </source>
</reference>
<sequence length="70" mass="7692">MSSSEISESTVKCVGCNLVISEVLCFIEGKLNIMDVESLIRVCVSGFTAEDIKKAKRLLFEAVPAKKRNI</sequence>
<feature type="non-terminal residue" evidence="1">
    <location>
        <position position="70"/>
    </location>
</feature>
<protein>
    <submittedName>
        <fullName evidence="1">Uncharacterized protein</fullName>
    </submittedName>
</protein>
<accession>S4NXH2</accession>
<reference evidence="1" key="2">
    <citation type="submission" date="2013-05" db="EMBL/GenBank/DDBJ databases">
        <authorList>
            <person name="Carter J.-M."/>
            <person name="Baker S.C."/>
            <person name="Pink R."/>
            <person name="Carter D.R.F."/>
            <person name="Collins A."/>
            <person name="Tomlin J."/>
            <person name="Gibbs M."/>
            <person name="Breuker C.J."/>
        </authorList>
    </citation>
    <scope>NUCLEOTIDE SEQUENCE</scope>
    <source>
        <tissue evidence="1">Ovary</tissue>
    </source>
</reference>
<organism evidence="1">
    <name type="scientific">Pararge aegeria</name>
    <name type="common">speckled wood butterfly</name>
    <dbReference type="NCBI Taxonomy" id="116150"/>
    <lineage>
        <taxon>Eukaryota</taxon>
        <taxon>Metazoa</taxon>
        <taxon>Ecdysozoa</taxon>
        <taxon>Arthropoda</taxon>
        <taxon>Hexapoda</taxon>
        <taxon>Insecta</taxon>
        <taxon>Pterygota</taxon>
        <taxon>Neoptera</taxon>
        <taxon>Endopterygota</taxon>
        <taxon>Lepidoptera</taxon>
        <taxon>Glossata</taxon>
        <taxon>Ditrysia</taxon>
        <taxon>Papilionoidea</taxon>
        <taxon>Nymphalidae</taxon>
        <taxon>Satyrinae</taxon>
        <taxon>Satyrini</taxon>
        <taxon>Parargina</taxon>
        <taxon>Pararge</taxon>
    </lineage>
</organism>